<dbReference type="EMBL" id="JBGBPQ010000012">
    <property type="protein sequence ID" value="KAL1514928.1"/>
    <property type="molecule type" value="Genomic_DNA"/>
</dbReference>
<organism evidence="2 3">
    <name type="scientific">Prymnesium parvum</name>
    <name type="common">Toxic golden alga</name>
    <dbReference type="NCBI Taxonomy" id="97485"/>
    <lineage>
        <taxon>Eukaryota</taxon>
        <taxon>Haptista</taxon>
        <taxon>Haptophyta</taxon>
        <taxon>Prymnesiophyceae</taxon>
        <taxon>Prymnesiales</taxon>
        <taxon>Prymnesiaceae</taxon>
        <taxon>Prymnesium</taxon>
    </lineage>
</organism>
<proteinExistence type="predicted"/>
<accession>A0AB34J5F1</accession>
<keyword evidence="3" id="KW-1185">Reference proteome</keyword>
<gene>
    <name evidence="2" type="ORF">AB1Y20_004007</name>
</gene>
<evidence type="ECO:0000313" key="2">
    <source>
        <dbReference type="EMBL" id="KAL1514928.1"/>
    </source>
</evidence>
<comment type="caution">
    <text evidence="2">The sequence shown here is derived from an EMBL/GenBank/DDBJ whole genome shotgun (WGS) entry which is preliminary data.</text>
</comment>
<name>A0AB34J5F1_PRYPA</name>
<feature type="region of interest" description="Disordered" evidence="1">
    <location>
        <begin position="79"/>
        <end position="100"/>
    </location>
</feature>
<dbReference type="AlphaFoldDB" id="A0AB34J5F1"/>
<sequence length="100" mass="11031">MSSAAVPRMISSGQLWLRRSSPRCGRSMHGSRSVEERAPEARTFVEVLEHASKEGIGAESVDVPYEEESFAGTGECNIQAPAISDEPSPRLLQRTKERMQ</sequence>
<protein>
    <submittedName>
        <fullName evidence="2">Uncharacterized protein</fullName>
    </submittedName>
</protein>
<dbReference type="Proteomes" id="UP001515480">
    <property type="component" value="Unassembled WGS sequence"/>
</dbReference>
<evidence type="ECO:0000313" key="3">
    <source>
        <dbReference type="Proteomes" id="UP001515480"/>
    </source>
</evidence>
<reference evidence="2 3" key="1">
    <citation type="journal article" date="2024" name="Science">
        <title>Giant polyketide synthase enzymes in the biosynthesis of giant marine polyether toxins.</title>
        <authorList>
            <person name="Fallon T.R."/>
            <person name="Shende V.V."/>
            <person name="Wierzbicki I.H."/>
            <person name="Pendleton A.L."/>
            <person name="Watervoot N.F."/>
            <person name="Auber R.P."/>
            <person name="Gonzalez D.J."/>
            <person name="Wisecaver J.H."/>
            <person name="Moore B.S."/>
        </authorList>
    </citation>
    <scope>NUCLEOTIDE SEQUENCE [LARGE SCALE GENOMIC DNA]</scope>
    <source>
        <strain evidence="2 3">12B1</strain>
    </source>
</reference>
<evidence type="ECO:0000256" key="1">
    <source>
        <dbReference type="SAM" id="MobiDB-lite"/>
    </source>
</evidence>